<dbReference type="PANTHER" id="PTHR46951">
    <property type="entry name" value="BED-TYPE DOMAIN-CONTAINING PROTEIN"/>
    <property type="match status" value="1"/>
</dbReference>
<feature type="region of interest" description="Disordered" evidence="1">
    <location>
        <begin position="1"/>
        <end position="28"/>
    </location>
</feature>
<accession>A0ABC9FJN4</accession>
<organism evidence="2 3">
    <name type="scientific">Urochloa decumbens</name>
    <dbReference type="NCBI Taxonomy" id="240449"/>
    <lineage>
        <taxon>Eukaryota</taxon>
        <taxon>Viridiplantae</taxon>
        <taxon>Streptophyta</taxon>
        <taxon>Embryophyta</taxon>
        <taxon>Tracheophyta</taxon>
        <taxon>Spermatophyta</taxon>
        <taxon>Magnoliopsida</taxon>
        <taxon>Liliopsida</taxon>
        <taxon>Poales</taxon>
        <taxon>Poaceae</taxon>
        <taxon>PACMAD clade</taxon>
        <taxon>Panicoideae</taxon>
        <taxon>Panicodae</taxon>
        <taxon>Paniceae</taxon>
        <taxon>Melinidinae</taxon>
        <taxon>Urochloa</taxon>
    </lineage>
</organism>
<dbReference type="Proteomes" id="UP001497457">
    <property type="component" value="Chromosome 6rd"/>
</dbReference>
<evidence type="ECO:0000313" key="3">
    <source>
        <dbReference type="Proteomes" id="UP001497457"/>
    </source>
</evidence>
<evidence type="ECO:0008006" key="4">
    <source>
        <dbReference type="Google" id="ProtNLM"/>
    </source>
</evidence>
<gene>
    <name evidence="2" type="ORF">URODEC1_LOCUS106154</name>
</gene>
<dbReference type="EMBL" id="OZ075116">
    <property type="protein sequence ID" value="CAL5076411.1"/>
    <property type="molecule type" value="Genomic_DNA"/>
</dbReference>
<dbReference type="AlphaFoldDB" id="A0ABC9FJN4"/>
<feature type="compositionally biased region" description="Low complexity" evidence="1">
    <location>
        <begin position="1"/>
        <end position="17"/>
    </location>
</feature>
<evidence type="ECO:0000313" key="2">
    <source>
        <dbReference type="EMBL" id="CAL5076411.1"/>
    </source>
</evidence>
<protein>
    <recommendedName>
        <fullName evidence="4">BED-type domain-containing protein</fullName>
    </recommendedName>
</protein>
<evidence type="ECO:0000256" key="1">
    <source>
        <dbReference type="SAM" id="MobiDB-lite"/>
    </source>
</evidence>
<reference evidence="2" key="1">
    <citation type="submission" date="2024-10" db="EMBL/GenBank/DDBJ databases">
        <authorList>
            <person name="Ryan C."/>
        </authorList>
    </citation>
    <scope>NUCLEOTIDE SEQUENCE [LARGE SCALE GENOMIC DNA]</scope>
</reference>
<dbReference type="PANTHER" id="PTHR46951:SF2">
    <property type="entry name" value="BED-TYPE DOMAIN-CONTAINING PROTEIN"/>
    <property type="match status" value="1"/>
</dbReference>
<name>A0ABC9FJN4_9POAL</name>
<sequence>MSSAASNPSSSTTTSKPKSLKRNSDDIGWDYGVLVDPNNLNLIKCKLCGLQVSAGIYRLKLHIAGIRGQVQPCKKSTDEDKERCKKAIDESKQVKKARLTEQQEVRDAVDLDGALGSIFVESLLQLQ</sequence>
<proteinExistence type="predicted"/>
<keyword evidence="3" id="KW-1185">Reference proteome</keyword>